<proteinExistence type="predicted"/>
<dbReference type="RefSeq" id="WP_133245172.1">
    <property type="nucleotide sequence ID" value="NZ_QEKH01000018.1"/>
</dbReference>
<evidence type="ECO:0000313" key="1">
    <source>
        <dbReference type="EMBL" id="PVY40065.1"/>
    </source>
</evidence>
<reference evidence="1 2" key="1">
    <citation type="submission" date="2018-04" db="EMBL/GenBank/DDBJ databases">
        <title>Genomic Encyclopedia of Type Strains, Phase IV (KMG-IV): sequencing the most valuable type-strain genomes for metagenomic binning, comparative biology and taxonomic classification.</title>
        <authorList>
            <person name="Goeker M."/>
        </authorList>
    </citation>
    <scope>NUCLEOTIDE SEQUENCE [LARGE SCALE GENOMIC DNA]</scope>
    <source>
        <strain evidence="1 2">DSM 14823</strain>
    </source>
</reference>
<gene>
    <name evidence="1" type="ORF">C8D82_11866</name>
</gene>
<evidence type="ECO:0000313" key="2">
    <source>
        <dbReference type="Proteomes" id="UP000245959"/>
    </source>
</evidence>
<sequence length="390" mass="45180">MCTTYNTKKAFRSLSQVMQKAIFEKLAPELEIDWTKVKVRNVDHLYSRFLTLSDDLRGKVDSALYEIFVFAEHPVNATTLHSLIAQQGLIPPAEFDEWSIHDKAAWVFLQDETAWTQAARFAHIDRMTESLWFVQKLFNGGAGKVEYEDEHFDRLERGISEYIYNLEGRGKYCFIEYFERLALDKECFFLYLSDYPRNTMQWKGGNDFSRGIDKHAYEIVIVYDRKENHLSVRTTGPRAHKERLCQIWAETMRDTIIQDADLKKQAFDISGFKKGPDNIIVDPLSDVREAKVLMLEAGIAGNKGSRRVYEESDLDLYTQMRKELNPDRVPMSILEISCVKLRLQLDPKKYGRKQCQTVTVRPNSCNINSKDPGVQLVIMETLKSWGIVCA</sequence>
<comment type="caution">
    <text evidence="1">The sequence shown here is derived from an EMBL/GenBank/DDBJ whole genome shotgun (WGS) entry which is preliminary data.</text>
</comment>
<dbReference type="Proteomes" id="UP000245959">
    <property type="component" value="Unassembled WGS sequence"/>
</dbReference>
<dbReference type="GeneID" id="78297452"/>
<name>A0A2U1AUG7_9BACT</name>
<organism evidence="1 2">
    <name type="scientific">Victivallis vadensis</name>
    <dbReference type="NCBI Taxonomy" id="172901"/>
    <lineage>
        <taxon>Bacteria</taxon>
        <taxon>Pseudomonadati</taxon>
        <taxon>Lentisphaerota</taxon>
        <taxon>Lentisphaeria</taxon>
        <taxon>Victivallales</taxon>
        <taxon>Victivallaceae</taxon>
        <taxon>Victivallis</taxon>
    </lineage>
</organism>
<dbReference type="EMBL" id="QEKH01000018">
    <property type="protein sequence ID" value="PVY40065.1"/>
    <property type="molecule type" value="Genomic_DNA"/>
</dbReference>
<protein>
    <submittedName>
        <fullName evidence="1">Uncharacterized protein</fullName>
    </submittedName>
</protein>
<dbReference type="AlphaFoldDB" id="A0A2U1AUG7"/>
<accession>A0A2U1AUG7</accession>
<keyword evidence="2" id="KW-1185">Reference proteome</keyword>